<evidence type="ECO:0000256" key="4">
    <source>
        <dbReference type="ARBA" id="ARBA00022801"/>
    </source>
</evidence>
<dbReference type="RefSeq" id="WP_092083990.1">
    <property type="nucleotide sequence ID" value="NZ_FNEL01000003.1"/>
</dbReference>
<dbReference type="STRING" id="84521.SAMN04487994_100332"/>
<evidence type="ECO:0000256" key="5">
    <source>
        <dbReference type="ARBA" id="ARBA00023211"/>
    </source>
</evidence>
<evidence type="ECO:0000259" key="8">
    <source>
        <dbReference type="SMART" id="SM01131"/>
    </source>
</evidence>
<evidence type="ECO:0000256" key="1">
    <source>
        <dbReference type="ARBA" id="ARBA00001936"/>
    </source>
</evidence>
<evidence type="ECO:0000256" key="7">
    <source>
        <dbReference type="ARBA" id="ARBA00047820"/>
    </source>
</evidence>
<dbReference type="GO" id="GO:0046872">
    <property type="term" value="F:metal ion binding"/>
    <property type="evidence" value="ECO:0007669"/>
    <property type="project" value="UniProtKB-KW"/>
</dbReference>
<dbReference type="FunFam" id="3.90.1640.10:FF:000001">
    <property type="entry name" value="Probable manganese-dependent inorganic pyrophosphatase"/>
    <property type="match status" value="1"/>
</dbReference>
<dbReference type="SUPFAM" id="SSF64182">
    <property type="entry name" value="DHH phosphoesterases"/>
    <property type="match status" value="1"/>
</dbReference>
<sequence length="310" mass="34182">MNKYLVFGHQNPDTDTIASAIVMSDYLTQLGHESEPVALGTPNDETQFMLNYFKLNAPRVVETVANETDRVALVDHNESQQSVADLKDVRVDYVVDHHKIGDFETAHPMYLRIEPVGCTATILYKMFNEKDLTISKEIAGAMVSAIISDTLLFKSPTCTQEDIDAAQALAKLADIDLEAYGLDFLRAGTNVASRSDSDILNADAKIFEMGPKTVRIGQVNVIGFDEILARKKDLVNLLEKERQDNNLVVSILVVTDILENDSIGFVVGDGAEGVQKAFDQSVVDNQFDLPGVVSRKTQIVPQLTEVFSQE</sequence>
<evidence type="ECO:0000256" key="6">
    <source>
        <dbReference type="ARBA" id="ARBA00032535"/>
    </source>
</evidence>
<proteinExistence type="predicted"/>
<dbReference type="EC" id="3.6.1.1" evidence="2"/>
<dbReference type="EMBL" id="PNHE01000002">
    <property type="protein sequence ID" value="PMC59073.1"/>
    <property type="molecule type" value="Genomic_DNA"/>
</dbReference>
<protein>
    <recommendedName>
        <fullName evidence="2">inorganic diphosphatase</fullName>
        <ecNumber evidence="2">3.6.1.1</ecNumber>
    </recommendedName>
    <alternativeName>
        <fullName evidence="6">Pyrophosphate phospho-hydrolase</fullName>
    </alternativeName>
</protein>
<comment type="catalytic activity">
    <reaction evidence="7">
        <text>diphosphate + H2O = 2 phosphate + H(+)</text>
        <dbReference type="Rhea" id="RHEA:24576"/>
        <dbReference type="ChEBI" id="CHEBI:15377"/>
        <dbReference type="ChEBI" id="CHEBI:15378"/>
        <dbReference type="ChEBI" id="CHEBI:33019"/>
        <dbReference type="ChEBI" id="CHEBI:43474"/>
        <dbReference type="EC" id="3.6.1.1"/>
    </reaction>
</comment>
<keyword evidence="3" id="KW-0479">Metal-binding</keyword>
<keyword evidence="4" id="KW-0378">Hydrolase</keyword>
<keyword evidence="5" id="KW-0464">Manganese</keyword>
<dbReference type="AlphaFoldDB" id="A0A1G8J4K1"/>
<dbReference type="PANTHER" id="PTHR47618">
    <property type="entry name" value="BIFUNCTIONAL OLIGORIBONUCLEASE AND PAP PHOSPHATASE NRNA"/>
    <property type="match status" value="1"/>
</dbReference>
<comment type="caution">
    <text evidence="9">The sequence shown here is derived from an EMBL/GenBank/DDBJ whole genome shotgun (WGS) entry which is preliminary data.</text>
</comment>
<evidence type="ECO:0000313" key="10">
    <source>
        <dbReference type="Proteomes" id="UP000235682"/>
    </source>
</evidence>
<dbReference type="InterPro" id="IPR038763">
    <property type="entry name" value="DHH_sf"/>
</dbReference>
<dbReference type="SMART" id="SM01131">
    <property type="entry name" value="DHHA2"/>
    <property type="match status" value="1"/>
</dbReference>
<comment type="cofactor">
    <cofactor evidence="1">
        <name>Mn(2+)</name>
        <dbReference type="ChEBI" id="CHEBI:29035"/>
    </cofactor>
</comment>
<dbReference type="Gene3D" id="3.90.1640.10">
    <property type="entry name" value="inorganic pyrophosphatase (n-terminal core)"/>
    <property type="match status" value="1"/>
</dbReference>
<reference evidence="9 10" key="1">
    <citation type="submission" date="2017-09" db="EMBL/GenBank/DDBJ databases">
        <title>Bacterial strain isolated from the female urinary microbiota.</title>
        <authorList>
            <person name="Thomas-White K."/>
            <person name="Kumar N."/>
            <person name="Forster S."/>
            <person name="Putonti C."/>
            <person name="Lawley T."/>
            <person name="Wolfe A.J."/>
        </authorList>
    </citation>
    <scope>NUCLEOTIDE SEQUENCE [LARGE SCALE GENOMIC DNA]</scope>
    <source>
        <strain evidence="9 10">UMB0852</strain>
    </source>
</reference>
<dbReference type="InterPro" id="IPR051319">
    <property type="entry name" value="Oligoribo/pAp-PDE_c-di-AMP_PDE"/>
</dbReference>
<dbReference type="Proteomes" id="UP000235682">
    <property type="component" value="Unassembled WGS sequence"/>
</dbReference>
<dbReference type="PANTHER" id="PTHR47618:SF1">
    <property type="entry name" value="BIFUNCTIONAL OLIGORIBONUCLEASE AND PAP PHOSPHATASE NRNA"/>
    <property type="match status" value="1"/>
</dbReference>
<dbReference type="NCBIfam" id="NF003877">
    <property type="entry name" value="PRK05427.1"/>
    <property type="match status" value="1"/>
</dbReference>
<dbReference type="GO" id="GO:0004427">
    <property type="term" value="F:inorganic diphosphate phosphatase activity"/>
    <property type="evidence" value="ECO:0007669"/>
    <property type="project" value="UniProtKB-EC"/>
</dbReference>
<dbReference type="Gene3D" id="3.10.310.20">
    <property type="entry name" value="DHHA2 domain"/>
    <property type="match status" value="1"/>
</dbReference>
<dbReference type="OrthoDB" id="9766150at2"/>
<name>A0A1G8J4K1_9LACT</name>
<dbReference type="GO" id="GO:0005737">
    <property type="term" value="C:cytoplasm"/>
    <property type="evidence" value="ECO:0007669"/>
    <property type="project" value="InterPro"/>
</dbReference>
<evidence type="ECO:0000256" key="2">
    <source>
        <dbReference type="ARBA" id="ARBA00012146"/>
    </source>
</evidence>
<dbReference type="Pfam" id="PF01368">
    <property type="entry name" value="DHH"/>
    <property type="match status" value="1"/>
</dbReference>
<evidence type="ECO:0000256" key="3">
    <source>
        <dbReference type="ARBA" id="ARBA00022723"/>
    </source>
</evidence>
<dbReference type="InterPro" id="IPR038222">
    <property type="entry name" value="DHHA2_dom_sf"/>
</dbReference>
<dbReference type="Pfam" id="PF02833">
    <property type="entry name" value="DHHA2"/>
    <property type="match status" value="1"/>
</dbReference>
<dbReference type="InterPro" id="IPR001667">
    <property type="entry name" value="DDH_dom"/>
</dbReference>
<feature type="domain" description="DHHA2" evidence="8">
    <location>
        <begin position="181"/>
        <end position="307"/>
    </location>
</feature>
<gene>
    <name evidence="9" type="ORF">CJ205_01000</name>
</gene>
<dbReference type="InterPro" id="IPR004097">
    <property type="entry name" value="DHHA2"/>
</dbReference>
<keyword evidence="10" id="KW-1185">Reference proteome</keyword>
<accession>A0A1G8J4K1</accession>
<evidence type="ECO:0000313" key="9">
    <source>
        <dbReference type="EMBL" id="PMC59073.1"/>
    </source>
</evidence>
<organism evidence="9 10">
    <name type="scientific">Dolosicoccus paucivorans</name>
    <dbReference type="NCBI Taxonomy" id="84521"/>
    <lineage>
        <taxon>Bacteria</taxon>
        <taxon>Bacillati</taxon>
        <taxon>Bacillota</taxon>
        <taxon>Bacilli</taxon>
        <taxon>Lactobacillales</taxon>
        <taxon>Aerococcaceae</taxon>
        <taxon>Dolosicoccus</taxon>
    </lineage>
</organism>